<dbReference type="InterPro" id="IPR016192">
    <property type="entry name" value="APOBEC/CMP_deaminase_Zn-bd"/>
</dbReference>
<evidence type="ECO:0000256" key="7">
    <source>
        <dbReference type="ARBA" id="ARBA00041763"/>
    </source>
</evidence>
<dbReference type="PROSITE" id="PS50017">
    <property type="entry name" value="DEATH_DOMAIN"/>
    <property type="match status" value="1"/>
</dbReference>
<organism evidence="11 12">
    <name type="scientific">Amphimedon queenslandica</name>
    <name type="common">Sponge</name>
    <dbReference type="NCBI Taxonomy" id="400682"/>
    <lineage>
        <taxon>Eukaryota</taxon>
        <taxon>Metazoa</taxon>
        <taxon>Porifera</taxon>
        <taxon>Demospongiae</taxon>
        <taxon>Heteroscleromorpha</taxon>
        <taxon>Haplosclerida</taxon>
        <taxon>Niphatidae</taxon>
        <taxon>Amphimedon</taxon>
    </lineage>
</organism>
<dbReference type="InterPro" id="IPR016193">
    <property type="entry name" value="Cytidine_deaminase-like"/>
</dbReference>
<dbReference type="RefSeq" id="XP_019852430.1">
    <property type="nucleotide sequence ID" value="XM_019996871.1"/>
</dbReference>
<evidence type="ECO:0000256" key="3">
    <source>
        <dbReference type="ARBA" id="ARBA00022727"/>
    </source>
</evidence>
<dbReference type="SUPFAM" id="SSF53927">
    <property type="entry name" value="Cytidine deaminase-like"/>
    <property type="match status" value="2"/>
</dbReference>
<dbReference type="InterPro" id="IPR015517">
    <property type="entry name" value="dCMP_deaminase-rel"/>
</dbReference>
<dbReference type="PANTHER" id="PTHR11086:SF18">
    <property type="entry name" value="DEOXYCYTIDYLATE DEAMINASE"/>
    <property type="match status" value="1"/>
</dbReference>
<dbReference type="GO" id="GO:0008270">
    <property type="term" value="F:zinc ion binding"/>
    <property type="evidence" value="ECO:0007669"/>
    <property type="project" value="InterPro"/>
</dbReference>
<keyword evidence="2" id="KW-0479">Metal-binding</keyword>
<dbReference type="AlphaFoldDB" id="A0AAN0J5Y0"/>
<dbReference type="KEGG" id="aqu:105312861"/>
<dbReference type="CDD" id="cd01670">
    <property type="entry name" value="Death"/>
    <property type="match status" value="1"/>
</dbReference>
<dbReference type="EnsemblMetazoa" id="XM_019996871.1">
    <property type="protein sequence ID" value="XP_019852430.1"/>
    <property type="gene ID" value="LOC105312861"/>
</dbReference>
<sequence>MAASRRSGSRFETDFKDHLDVRGLTFEDLKGHQCPDSVLLKLSKGLDNWDIVGLYLEITLPEIKAIKVDNDSEESRRFALLNKWKQKNGDNATYYNLVFGLLDAERIDIADQALDYLKENIIEIRRQQKTAWQEEEERQREERRQQEIQLEYEMKEKGTVKVESQASEAEAKQVTEEAKQVIEEAKQVTEEAYKKQWDEYYMRIACLAALKSKISTPVGACIVDNKSRIVGFGYNSIPLVEGEDSDEAHKKNKKGNEFIGAAVNAIIYKTRELDGCTIYLTSYPDEKSAHAILVARIKEVVYCMYTRKEGREKELDMEKIGKIFKANNIETREMTMSNEEGVAKILHNRIKESKALEQVERPEQLDASSGPHGTITWEEFFMGIAILSTRTPRPHDRNPKLAVGACIVSPSNQVRAIGYSGYPKDMIHDDISQEGDQKGYIIHAEYKAIIELSSSDLVKNCKLYVTSHPCHECAKLIVECGISKVVYAKDKGDKPPKFTLENLITKKCDLTEGEFYNKL</sequence>
<dbReference type="Proteomes" id="UP000007879">
    <property type="component" value="Unassembled WGS sequence"/>
</dbReference>
<evidence type="ECO:0000256" key="5">
    <source>
        <dbReference type="ARBA" id="ARBA00022833"/>
    </source>
</evidence>
<dbReference type="Gene3D" id="1.10.533.10">
    <property type="entry name" value="Death Domain, Fas"/>
    <property type="match status" value="1"/>
</dbReference>
<keyword evidence="4" id="KW-0378">Hydrolase</keyword>
<dbReference type="EC" id="3.5.4.12" evidence="6"/>
<evidence type="ECO:0000259" key="10">
    <source>
        <dbReference type="PROSITE" id="PS51747"/>
    </source>
</evidence>
<evidence type="ECO:0000256" key="4">
    <source>
        <dbReference type="ARBA" id="ARBA00022801"/>
    </source>
</evidence>
<keyword evidence="8" id="KW-0175">Coiled coil</keyword>
<accession>A0AAN0J5Y0</accession>
<feature type="domain" description="CMP/dCMP-type deaminase" evidence="10">
    <location>
        <begin position="376"/>
        <end position="501"/>
    </location>
</feature>
<dbReference type="Gene3D" id="3.40.140.10">
    <property type="entry name" value="Cytidine Deaminase, domain 2"/>
    <property type="match status" value="2"/>
</dbReference>
<reference evidence="12" key="1">
    <citation type="journal article" date="2010" name="Nature">
        <title>The Amphimedon queenslandica genome and the evolution of animal complexity.</title>
        <authorList>
            <person name="Srivastava M."/>
            <person name="Simakov O."/>
            <person name="Chapman J."/>
            <person name="Fahey B."/>
            <person name="Gauthier M.E."/>
            <person name="Mitros T."/>
            <person name="Richards G.S."/>
            <person name="Conaco C."/>
            <person name="Dacre M."/>
            <person name="Hellsten U."/>
            <person name="Larroux C."/>
            <person name="Putnam N.H."/>
            <person name="Stanke M."/>
            <person name="Adamska M."/>
            <person name="Darling A."/>
            <person name="Degnan S.M."/>
            <person name="Oakley T.H."/>
            <person name="Plachetzki D.C."/>
            <person name="Zhai Y."/>
            <person name="Adamski M."/>
            <person name="Calcino A."/>
            <person name="Cummins S.F."/>
            <person name="Goodstein D.M."/>
            <person name="Harris C."/>
            <person name="Jackson D.J."/>
            <person name="Leys S.P."/>
            <person name="Shu S."/>
            <person name="Woodcroft B.J."/>
            <person name="Vervoort M."/>
            <person name="Kosik K.S."/>
            <person name="Manning G."/>
            <person name="Degnan B.M."/>
            <person name="Rokhsar D.S."/>
        </authorList>
    </citation>
    <scope>NUCLEOTIDE SEQUENCE [LARGE SCALE GENOMIC DNA]</scope>
</reference>
<dbReference type="GO" id="GO:0005737">
    <property type="term" value="C:cytoplasm"/>
    <property type="evidence" value="ECO:0007669"/>
    <property type="project" value="TreeGrafter"/>
</dbReference>
<dbReference type="PROSITE" id="PS00903">
    <property type="entry name" value="CYT_DCMP_DEAMINASES_1"/>
    <property type="match status" value="1"/>
</dbReference>
<dbReference type="InterPro" id="IPR000488">
    <property type="entry name" value="Death_dom"/>
</dbReference>
<evidence type="ECO:0000313" key="11">
    <source>
        <dbReference type="EnsemblMetazoa" id="XP_019852430.1"/>
    </source>
</evidence>
<evidence type="ECO:0000256" key="2">
    <source>
        <dbReference type="ARBA" id="ARBA00022723"/>
    </source>
</evidence>
<name>A0AAN0J5Y0_AMPQE</name>
<dbReference type="PANTHER" id="PTHR11086">
    <property type="entry name" value="DEOXYCYTIDYLATE DEAMINASE-RELATED"/>
    <property type="match status" value="1"/>
</dbReference>
<dbReference type="GeneID" id="105312861"/>
<feature type="domain" description="CMP/dCMP-type deaminase" evidence="10">
    <location>
        <begin position="196"/>
        <end position="314"/>
    </location>
</feature>
<evidence type="ECO:0000256" key="1">
    <source>
        <dbReference type="ARBA" id="ARBA00006576"/>
    </source>
</evidence>
<dbReference type="GO" id="GO:0004132">
    <property type="term" value="F:dCMP deaminase activity"/>
    <property type="evidence" value="ECO:0007669"/>
    <property type="project" value="TreeGrafter"/>
</dbReference>
<dbReference type="InterPro" id="IPR002125">
    <property type="entry name" value="CMP_dCMP_dom"/>
</dbReference>
<feature type="domain" description="Death" evidence="9">
    <location>
        <begin position="48"/>
        <end position="117"/>
    </location>
</feature>
<evidence type="ECO:0000256" key="6">
    <source>
        <dbReference type="ARBA" id="ARBA00038938"/>
    </source>
</evidence>
<reference evidence="11" key="2">
    <citation type="submission" date="2024-06" db="UniProtKB">
        <authorList>
            <consortium name="EnsemblMetazoa"/>
        </authorList>
    </citation>
    <scope>IDENTIFICATION</scope>
</reference>
<dbReference type="Pfam" id="PF00383">
    <property type="entry name" value="dCMP_cyt_deam_1"/>
    <property type="match status" value="2"/>
</dbReference>
<dbReference type="InterPro" id="IPR011029">
    <property type="entry name" value="DEATH-like_dom_sf"/>
</dbReference>
<keyword evidence="3" id="KW-0545">Nucleotide biosynthesis</keyword>
<keyword evidence="5" id="KW-0862">Zinc</keyword>
<protein>
    <recommendedName>
        <fullName evidence="7">dCMP deaminase</fullName>
        <ecNumber evidence="6">3.5.4.12</ecNumber>
    </recommendedName>
    <alternativeName>
        <fullName evidence="7">dCMP deaminase</fullName>
    </alternativeName>
</protein>
<dbReference type="SUPFAM" id="SSF47986">
    <property type="entry name" value="DEATH domain"/>
    <property type="match status" value="1"/>
</dbReference>
<dbReference type="PROSITE" id="PS51747">
    <property type="entry name" value="CYT_DCMP_DEAMINASES_2"/>
    <property type="match status" value="2"/>
</dbReference>
<evidence type="ECO:0000259" key="9">
    <source>
        <dbReference type="PROSITE" id="PS50017"/>
    </source>
</evidence>
<evidence type="ECO:0000313" key="12">
    <source>
        <dbReference type="Proteomes" id="UP000007879"/>
    </source>
</evidence>
<keyword evidence="12" id="KW-1185">Reference proteome</keyword>
<proteinExistence type="inferred from homology"/>
<evidence type="ECO:0000256" key="8">
    <source>
        <dbReference type="SAM" id="Coils"/>
    </source>
</evidence>
<feature type="coiled-coil region" evidence="8">
    <location>
        <begin position="124"/>
        <end position="191"/>
    </location>
</feature>
<dbReference type="GO" id="GO:0007165">
    <property type="term" value="P:signal transduction"/>
    <property type="evidence" value="ECO:0007669"/>
    <property type="project" value="InterPro"/>
</dbReference>
<dbReference type="Pfam" id="PF00531">
    <property type="entry name" value="Death"/>
    <property type="match status" value="1"/>
</dbReference>
<comment type="similarity">
    <text evidence="1">Belongs to the cytidine and deoxycytidylate deaminase family.</text>
</comment>